<keyword evidence="9" id="KW-1185">Reference proteome</keyword>
<organism evidence="8 9">
    <name type="scientific">Reyranella soli</name>
    <dbReference type="NCBI Taxonomy" id="1230389"/>
    <lineage>
        <taxon>Bacteria</taxon>
        <taxon>Pseudomonadati</taxon>
        <taxon>Pseudomonadota</taxon>
        <taxon>Alphaproteobacteria</taxon>
        <taxon>Hyphomicrobiales</taxon>
        <taxon>Reyranellaceae</taxon>
        <taxon>Reyranella</taxon>
    </lineage>
</organism>
<dbReference type="EMBL" id="BKAJ01000081">
    <property type="protein sequence ID" value="GEP57477.1"/>
    <property type="molecule type" value="Genomic_DNA"/>
</dbReference>
<dbReference type="Pfam" id="PF01522">
    <property type="entry name" value="Polysacc_deac_1"/>
    <property type="match status" value="1"/>
</dbReference>
<dbReference type="SUPFAM" id="SSF88713">
    <property type="entry name" value="Glycoside hydrolase/deacetylase"/>
    <property type="match status" value="1"/>
</dbReference>
<feature type="domain" description="NodB homology" evidence="7">
    <location>
        <begin position="90"/>
        <end position="260"/>
    </location>
</feature>
<evidence type="ECO:0000256" key="5">
    <source>
        <dbReference type="ARBA" id="ARBA00032976"/>
    </source>
</evidence>
<dbReference type="InterPro" id="IPR011330">
    <property type="entry name" value="Glyco_hydro/deAcase_b/a-brl"/>
</dbReference>
<protein>
    <recommendedName>
        <fullName evidence="3">Chitooligosaccharide deacetylase</fullName>
    </recommendedName>
    <alternativeName>
        <fullName evidence="5">Nodulation protein B</fullName>
    </alternativeName>
</protein>
<evidence type="ECO:0000256" key="3">
    <source>
        <dbReference type="ARBA" id="ARBA00020071"/>
    </source>
</evidence>
<evidence type="ECO:0000256" key="4">
    <source>
        <dbReference type="ARBA" id="ARBA00022729"/>
    </source>
</evidence>
<evidence type="ECO:0000313" key="8">
    <source>
        <dbReference type="EMBL" id="GEP57477.1"/>
    </source>
</evidence>
<evidence type="ECO:0000313" key="9">
    <source>
        <dbReference type="Proteomes" id="UP000321058"/>
    </source>
</evidence>
<dbReference type="PANTHER" id="PTHR34216:SF7">
    <property type="entry name" value="POLY-BETA-1,6-N-ACETYL-D-GLUCOSAMINE N-DEACETYLASE"/>
    <property type="match status" value="1"/>
</dbReference>
<dbReference type="AlphaFoldDB" id="A0A512NEV3"/>
<feature type="chain" id="PRO_5022074256" description="Chitooligosaccharide deacetylase" evidence="6">
    <location>
        <begin position="28"/>
        <end position="260"/>
    </location>
</feature>
<dbReference type="InterPro" id="IPR051398">
    <property type="entry name" value="Polysacch_Deacetylase"/>
</dbReference>
<sequence>MRMQRVAGWLSAIVCLLSLTCLSPGFAADPSSVPILLYHRLGPVSPDEMTVTTPVFEAQLKLIQERGYKVIPLAALVAALGDSAAPLPERAVVLTADDGHRTVYSDMFPLILRLKIPVTLFIYPSAISNADYAMTWAQLAEMKASGLVDIQSHTFWHPNFNVERKRLAPAAYEKFTQDQLLKSKAVLEQRLGGKVDLLAWPFGIHDDQLAQWAQAAGYVAAFTIERRPATRSDKIMALPRFIVTNLDRGERFVSLLGASK</sequence>
<dbReference type="CDD" id="cd10918">
    <property type="entry name" value="CE4_NodB_like_5s_6s"/>
    <property type="match status" value="1"/>
</dbReference>
<name>A0A512NEV3_9HYPH</name>
<comment type="similarity">
    <text evidence="2">Belongs to the polysaccharide deacetylase family.</text>
</comment>
<evidence type="ECO:0000259" key="7">
    <source>
        <dbReference type="PROSITE" id="PS51677"/>
    </source>
</evidence>
<accession>A0A512NEV3</accession>
<evidence type="ECO:0000256" key="6">
    <source>
        <dbReference type="SAM" id="SignalP"/>
    </source>
</evidence>
<evidence type="ECO:0000256" key="1">
    <source>
        <dbReference type="ARBA" id="ARBA00003236"/>
    </source>
</evidence>
<dbReference type="GO" id="GO:0016810">
    <property type="term" value="F:hydrolase activity, acting on carbon-nitrogen (but not peptide) bonds"/>
    <property type="evidence" value="ECO:0007669"/>
    <property type="project" value="InterPro"/>
</dbReference>
<dbReference type="GO" id="GO:0005975">
    <property type="term" value="P:carbohydrate metabolic process"/>
    <property type="evidence" value="ECO:0007669"/>
    <property type="project" value="InterPro"/>
</dbReference>
<feature type="signal peptide" evidence="6">
    <location>
        <begin position="1"/>
        <end position="27"/>
    </location>
</feature>
<reference evidence="8 9" key="1">
    <citation type="submission" date="2019-07" db="EMBL/GenBank/DDBJ databases">
        <title>Whole genome shotgun sequence of Reyranella soli NBRC 108950.</title>
        <authorList>
            <person name="Hosoyama A."/>
            <person name="Uohara A."/>
            <person name="Ohji S."/>
            <person name="Ichikawa N."/>
        </authorList>
    </citation>
    <scope>NUCLEOTIDE SEQUENCE [LARGE SCALE GENOMIC DNA]</scope>
    <source>
        <strain evidence="8 9">NBRC 108950</strain>
    </source>
</reference>
<comment type="caution">
    <text evidence="8">The sequence shown here is derived from an EMBL/GenBank/DDBJ whole genome shotgun (WGS) entry which is preliminary data.</text>
</comment>
<comment type="function">
    <text evidence="1">Is involved in generating a small heat-stable compound (Nod), an acylated oligomer of N-acetylglucosamine, that stimulates mitosis in various plant protoplasts.</text>
</comment>
<dbReference type="InterPro" id="IPR002509">
    <property type="entry name" value="NODB_dom"/>
</dbReference>
<keyword evidence="4 6" id="KW-0732">Signal</keyword>
<dbReference type="PANTHER" id="PTHR34216">
    <property type="match status" value="1"/>
</dbReference>
<dbReference type="PROSITE" id="PS51677">
    <property type="entry name" value="NODB"/>
    <property type="match status" value="1"/>
</dbReference>
<dbReference type="Proteomes" id="UP000321058">
    <property type="component" value="Unassembled WGS sequence"/>
</dbReference>
<dbReference type="Gene3D" id="3.20.20.370">
    <property type="entry name" value="Glycoside hydrolase/deacetylase"/>
    <property type="match status" value="1"/>
</dbReference>
<gene>
    <name evidence="8" type="ORF">RSO01_46430</name>
</gene>
<proteinExistence type="inferred from homology"/>
<evidence type="ECO:0000256" key="2">
    <source>
        <dbReference type="ARBA" id="ARBA00010973"/>
    </source>
</evidence>